<accession>A0A5N8XRR8</accession>
<dbReference type="CDD" id="cd02970">
    <property type="entry name" value="PRX_like2"/>
    <property type="match status" value="1"/>
</dbReference>
<dbReference type="Proteomes" id="UP000400924">
    <property type="component" value="Unassembled WGS sequence"/>
</dbReference>
<evidence type="ECO:0000256" key="1">
    <source>
        <dbReference type="SAM" id="MobiDB-lite"/>
    </source>
</evidence>
<dbReference type="SUPFAM" id="SSF52833">
    <property type="entry name" value="Thioredoxin-like"/>
    <property type="match status" value="1"/>
</dbReference>
<dbReference type="InterPro" id="IPR036249">
    <property type="entry name" value="Thioredoxin-like_sf"/>
</dbReference>
<organism evidence="2 3">
    <name type="scientific">Streptomyces spongiae</name>
    <dbReference type="NCBI Taxonomy" id="565072"/>
    <lineage>
        <taxon>Bacteria</taxon>
        <taxon>Bacillati</taxon>
        <taxon>Actinomycetota</taxon>
        <taxon>Actinomycetes</taxon>
        <taxon>Kitasatosporales</taxon>
        <taxon>Streptomycetaceae</taxon>
        <taxon>Streptomyces</taxon>
    </lineage>
</organism>
<dbReference type="EMBL" id="VJZC01000370">
    <property type="protein sequence ID" value="MPY62087.1"/>
    <property type="molecule type" value="Genomic_DNA"/>
</dbReference>
<proteinExistence type="predicted"/>
<dbReference type="AlphaFoldDB" id="A0A5N8XRR8"/>
<reference evidence="2 3" key="1">
    <citation type="submission" date="2019-07" db="EMBL/GenBank/DDBJ databases">
        <title>New species of Amycolatopsis and Streptomyces.</title>
        <authorList>
            <person name="Duangmal K."/>
            <person name="Teo W.F.A."/>
            <person name="Lipun K."/>
        </authorList>
    </citation>
    <scope>NUCLEOTIDE SEQUENCE [LARGE SCALE GENOMIC DNA]</scope>
    <source>
        <strain evidence="2 3">NBRC 106415</strain>
    </source>
</reference>
<gene>
    <name evidence="2" type="ORF">FNH08_34580</name>
</gene>
<dbReference type="Gene3D" id="3.40.30.10">
    <property type="entry name" value="Glutaredoxin"/>
    <property type="match status" value="1"/>
</dbReference>
<feature type="region of interest" description="Disordered" evidence="1">
    <location>
        <begin position="196"/>
        <end position="215"/>
    </location>
</feature>
<dbReference type="OrthoDB" id="9809746at2"/>
<sequence>MPYAYGGERSCACPVVVEPGSTVNERSLAAVSGDQVAVPDPDRLIHLQFRRFAGCPVCNLHLRSVTRRHREIEAAGIREVVVFHSPTEELLPHTTDLPFAVVADPTRRLYTEFGVERSPRALLSPRAWLPIAGAVLSGVREVVRGREHLPSTSPHGGRLGLPADFLIAPDGRVLAAKYGEHVYDQWPVDELLDLAARTSPKPPTPPAPRTNPAAR</sequence>
<evidence type="ECO:0000313" key="2">
    <source>
        <dbReference type="EMBL" id="MPY62087.1"/>
    </source>
</evidence>
<evidence type="ECO:0000313" key="3">
    <source>
        <dbReference type="Proteomes" id="UP000400924"/>
    </source>
</evidence>
<feature type="compositionally biased region" description="Pro residues" evidence="1">
    <location>
        <begin position="200"/>
        <end position="209"/>
    </location>
</feature>
<name>A0A5N8XRR8_9ACTN</name>
<keyword evidence="3" id="KW-1185">Reference proteome</keyword>
<protein>
    <submittedName>
        <fullName evidence="2">AhpC/TSA family protein</fullName>
    </submittedName>
</protein>
<dbReference type="Pfam" id="PF13911">
    <property type="entry name" value="AhpC-TSA_2"/>
    <property type="match status" value="1"/>
</dbReference>
<dbReference type="InterPro" id="IPR032801">
    <property type="entry name" value="PXL2A/B/C"/>
</dbReference>
<comment type="caution">
    <text evidence="2">The sequence shown here is derived from an EMBL/GenBank/DDBJ whole genome shotgun (WGS) entry which is preliminary data.</text>
</comment>